<proteinExistence type="predicted"/>
<accession>A0A1L7IAD5</accession>
<organism evidence="1 2">
    <name type="scientific">Christiangramia flava JLT2011</name>
    <dbReference type="NCBI Taxonomy" id="1229726"/>
    <lineage>
        <taxon>Bacteria</taxon>
        <taxon>Pseudomonadati</taxon>
        <taxon>Bacteroidota</taxon>
        <taxon>Flavobacteriia</taxon>
        <taxon>Flavobacteriales</taxon>
        <taxon>Flavobacteriaceae</taxon>
        <taxon>Christiangramia</taxon>
    </lineage>
</organism>
<name>A0A1L7IAD5_9FLAO</name>
<dbReference type="KEGG" id="gfl:GRFL_3358"/>
<dbReference type="InterPro" id="IPR009100">
    <property type="entry name" value="AcylCoA_DH/oxidase_NM_dom_sf"/>
</dbReference>
<evidence type="ECO:0000313" key="1">
    <source>
        <dbReference type="EMBL" id="APU70082.1"/>
    </source>
</evidence>
<gene>
    <name evidence="1" type="ORF">GRFL_3358</name>
</gene>
<dbReference type="GO" id="GO:0016627">
    <property type="term" value="F:oxidoreductase activity, acting on the CH-CH group of donors"/>
    <property type="evidence" value="ECO:0007669"/>
    <property type="project" value="InterPro"/>
</dbReference>
<evidence type="ECO:0000313" key="2">
    <source>
        <dbReference type="Proteomes" id="UP000186230"/>
    </source>
</evidence>
<protein>
    <submittedName>
        <fullName evidence="1">Uncharacterized protein</fullName>
    </submittedName>
</protein>
<dbReference type="InterPro" id="IPR037069">
    <property type="entry name" value="AcylCoA_DH/ox_N_sf"/>
</dbReference>
<dbReference type="Gene3D" id="2.40.110.10">
    <property type="entry name" value="Butyryl-CoA Dehydrogenase, subunit A, domain 2"/>
    <property type="match status" value="1"/>
</dbReference>
<dbReference type="AlphaFoldDB" id="A0A1L7IAD5"/>
<sequence length="323" mass="36107">MEEFHLSLLEQIDKENWWNIWVPKKFGCSELSFSEGLKLLKKLSETDGSLGWTVTLCSGANFFVGNLDDIAAGQIFRSDSRVCLGGSGSVTGTAEQLGDNYIISGKWKYATGSCYLSHFTLNAHLVKNGDFVYDENGEKQFRSFILPKDQVRIVQDWKTMGLKATVTNSFEVDAVKLHGNFSFKYDEVKQSGSLYQIPFSIFADLTLWVNYIGMACHFCEEAERFSENPGIQVLKVKSAEQFAQLLSMAEEVTASLNSGKPLTAEISPIHETAASAVRELSEELIAIFPKLGIRAASYDQPINQVFRDYFTATQHHIFSKPNS</sequence>
<dbReference type="STRING" id="1229726.GRFL_3358"/>
<dbReference type="SUPFAM" id="SSF56645">
    <property type="entry name" value="Acyl-CoA dehydrogenase NM domain-like"/>
    <property type="match status" value="1"/>
</dbReference>
<dbReference type="Proteomes" id="UP000186230">
    <property type="component" value="Chromosome"/>
</dbReference>
<dbReference type="Gene3D" id="1.10.540.10">
    <property type="entry name" value="Acyl-CoA dehydrogenase/oxidase, N-terminal domain"/>
    <property type="match status" value="1"/>
</dbReference>
<keyword evidence="2" id="KW-1185">Reference proteome</keyword>
<dbReference type="InterPro" id="IPR046373">
    <property type="entry name" value="Acyl-CoA_Oxase/DH_mid-dom_sf"/>
</dbReference>
<dbReference type="GO" id="GO:0050660">
    <property type="term" value="F:flavin adenine dinucleotide binding"/>
    <property type="evidence" value="ECO:0007669"/>
    <property type="project" value="InterPro"/>
</dbReference>
<reference evidence="1 2" key="1">
    <citation type="submission" date="2016-07" db="EMBL/GenBank/DDBJ databases">
        <title>Multi-omics approach to identify versatile polysaccharide utilization systems of a marine flavobacterium Gramella flava.</title>
        <authorList>
            <person name="Tang K."/>
        </authorList>
    </citation>
    <scope>NUCLEOTIDE SEQUENCE [LARGE SCALE GENOMIC DNA]</scope>
    <source>
        <strain evidence="1 2">JLT2011</strain>
    </source>
</reference>
<dbReference type="EMBL" id="CP016359">
    <property type="protein sequence ID" value="APU70082.1"/>
    <property type="molecule type" value="Genomic_DNA"/>
</dbReference>